<dbReference type="Proteomes" id="UP001233172">
    <property type="component" value="Unassembled WGS sequence"/>
</dbReference>
<reference evidence="1" key="2">
    <citation type="submission" date="2023-04" db="EMBL/GenBank/DDBJ databases">
        <authorList>
            <person name="Bu L."/>
            <person name="Lu L."/>
            <person name="Laidemitt M.R."/>
            <person name="Zhang S.M."/>
            <person name="Mutuku M."/>
            <person name="Mkoji G."/>
            <person name="Steinauer M."/>
            <person name="Loker E.S."/>
        </authorList>
    </citation>
    <scope>NUCLEOTIDE SEQUENCE</scope>
    <source>
        <strain evidence="1">KasaAsao</strain>
        <tissue evidence="1">Whole Snail</tissue>
    </source>
</reference>
<evidence type="ECO:0000313" key="2">
    <source>
        <dbReference type="Proteomes" id="UP001233172"/>
    </source>
</evidence>
<comment type="caution">
    <text evidence="1">The sequence shown here is derived from an EMBL/GenBank/DDBJ whole genome shotgun (WGS) entry which is preliminary data.</text>
</comment>
<evidence type="ECO:0000313" key="1">
    <source>
        <dbReference type="EMBL" id="KAK0070060.1"/>
    </source>
</evidence>
<sequence length="100" mass="10884">MLADSQGRTFRIVARPATGVKRLGVSPSGLSVILSPVKRDIEVDPSTTVQVSPTKPCSVYQMTVNHSVYGLTGTWPKLEMYVKTFLSGQEFPKLSALSQN</sequence>
<dbReference type="AlphaFoldDB" id="A0AAD8CBS2"/>
<keyword evidence="2" id="KW-1185">Reference proteome</keyword>
<dbReference type="EMBL" id="JASAOG010000001">
    <property type="protein sequence ID" value="KAK0070060.1"/>
    <property type="molecule type" value="Genomic_DNA"/>
</dbReference>
<organism evidence="1 2">
    <name type="scientific">Biomphalaria pfeifferi</name>
    <name type="common">Bloodfluke planorb</name>
    <name type="synonym">Freshwater snail</name>
    <dbReference type="NCBI Taxonomy" id="112525"/>
    <lineage>
        <taxon>Eukaryota</taxon>
        <taxon>Metazoa</taxon>
        <taxon>Spiralia</taxon>
        <taxon>Lophotrochozoa</taxon>
        <taxon>Mollusca</taxon>
        <taxon>Gastropoda</taxon>
        <taxon>Heterobranchia</taxon>
        <taxon>Euthyneura</taxon>
        <taxon>Panpulmonata</taxon>
        <taxon>Hygrophila</taxon>
        <taxon>Lymnaeoidea</taxon>
        <taxon>Planorbidae</taxon>
        <taxon>Biomphalaria</taxon>
    </lineage>
</organism>
<protein>
    <submittedName>
        <fullName evidence="1">RNA-binding motif single-stranded-interacting protein 1</fullName>
    </submittedName>
</protein>
<reference evidence="1" key="1">
    <citation type="journal article" date="2023" name="PLoS Negl. Trop. Dis.">
        <title>A genome sequence for Biomphalaria pfeifferi, the major vector snail for the human-infecting parasite Schistosoma mansoni.</title>
        <authorList>
            <person name="Bu L."/>
            <person name="Lu L."/>
            <person name="Laidemitt M.R."/>
            <person name="Zhang S.M."/>
            <person name="Mutuku M."/>
            <person name="Mkoji G."/>
            <person name="Steinauer M."/>
            <person name="Loker E.S."/>
        </authorList>
    </citation>
    <scope>NUCLEOTIDE SEQUENCE</scope>
    <source>
        <strain evidence="1">KasaAsao</strain>
    </source>
</reference>
<gene>
    <name evidence="1" type="ORF">Bpfe_000043</name>
</gene>
<name>A0AAD8CBS2_BIOPF</name>
<accession>A0AAD8CBS2</accession>
<proteinExistence type="predicted"/>